<dbReference type="EMBL" id="JXXN02002488">
    <property type="protein sequence ID" value="THD22847.1"/>
    <property type="molecule type" value="Genomic_DNA"/>
</dbReference>
<organism evidence="5 6">
    <name type="scientific">Fasciola hepatica</name>
    <name type="common">Liver fluke</name>
    <dbReference type="NCBI Taxonomy" id="6192"/>
    <lineage>
        <taxon>Eukaryota</taxon>
        <taxon>Metazoa</taxon>
        <taxon>Spiralia</taxon>
        <taxon>Lophotrochozoa</taxon>
        <taxon>Platyhelminthes</taxon>
        <taxon>Trematoda</taxon>
        <taxon>Digenea</taxon>
        <taxon>Plagiorchiida</taxon>
        <taxon>Echinostomata</taxon>
        <taxon>Echinostomatoidea</taxon>
        <taxon>Fasciolidae</taxon>
        <taxon>Fasciola</taxon>
    </lineage>
</organism>
<evidence type="ECO:0000313" key="5">
    <source>
        <dbReference type="EMBL" id="THD22847.1"/>
    </source>
</evidence>
<accession>A0A4E0RQI9</accession>
<dbReference type="InterPro" id="IPR042099">
    <property type="entry name" value="ANL_N_sf"/>
</dbReference>
<keyword evidence="2" id="KW-0276">Fatty acid metabolism</keyword>
<dbReference type="AlphaFoldDB" id="A0A4E0RQI9"/>
<keyword evidence="2" id="KW-0443">Lipid metabolism</keyword>
<sequence>MQANHKEYPRQYRKEFAELLIHKLVSKHLSQQSIVTDPVKGIRSSVYARRTEEALPFIRTVPDVLQHGMEKSCYLPCVGTRRTVNEPYSWLTYFEVNLMVSAFGSGLVKLLGYQNNDHSFVGITGGNSLENKFAEMRLVVCRTTEEALHLIRDFSSSLQHVVICNRDEAGQKLKAEPPSYLQIFYFEEIVTLGQSDPKSKPEVRPEDILSVCYTSGSTGLPKGVITTHEALVNSIKGTVDFMEGNFFSANLRYVSYLPLAHIFEQINMTTVLLAGGRAGMVTKPPDSLLADMAAVRPTVLMSVPRVLARIRAEYYKKFPKSSNMQKRLQHLIETKSAEQSKGIYDHTSFADRLFFKKFRKALGGRISVVVSASAALDPEVAQFFRAALGCPLTQIYGMTESTGGSIAVPLGDSAPSGGGAVLSYFQVKLRDIPEMGLVVTRDNRGEICFYGPTCTRGYFRDPENTRNLFDEEGWLRTGDVGQFNANGALNVIDRCKSMFKLAQGEYIAPEKVEGIYMLCPLVHIVLIDGFSNYPFSVVVVSPELTELRRSLAQIEPRQGTSLGSLSDDELCQNLHVRKFVLNQMNKMGCQHNLKGFELAKNILLTNEVFSPDNGLLTPTLKIARFKARAHFREAIKKLYAEGELTPNLSNVV</sequence>
<feature type="domain" description="AMP-dependent synthetase/ligase" evidence="4">
    <location>
        <begin position="86"/>
        <end position="459"/>
    </location>
</feature>
<dbReference type="Pfam" id="PF00501">
    <property type="entry name" value="AMP-binding"/>
    <property type="match status" value="1"/>
</dbReference>
<dbReference type="PANTHER" id="PTHR43272:SF107">
    <property type="entry name" value="LONG-CHAIN-FATTY-ACID--COA LIGASE 5"/>
    <property type="match status" value="1"/>
</dbReference>
<evidence type="ECO:0000256" key="1">
    <source>
        <dbReference type="ARBA" id="ARBA00022598"/>
    </source>
</evidence>
<protein>
    <recommendedName>
        <fullName evidence="3">long-chain-fatty-acid--CoA ligase</fullName>
        <ecNumber evidence="3">6.2.1.3</ecNumber>
    </recommendedName>
</protein>
<evidence type="ECO:0000256" key="3">
    <source>
        <dbReference type="ARBA" id="ARBA00026121"/>
    </source>
</evidence>
<keyword evidence="1 5" id="KW-0436">Ligase</keyword>
<evidence type="ECO:0000313" key="6">
    <source>
        <dbReference type="Proteomes" id="UP000230066"/>
    </source>
</evidence>
<gene>
    <name evidence="5" type="ORF">D915_006529</name>
</gene>
<dbReference type="SUPFAM" id="SSF56801">
    <property type="entry name" value="Acetyl-CoA synthetase-like"/>
    <property type="match status" value="1"/>
</dbReference>
<dbReference type="GO" id="GO:0005783">
    <property type="term" value="C:endoplasmic reticulum"/>
    <property type="evidence" value="ECO:0007669"/>
    <property type="project" value="TreeGrafter"/>
</dbReference>
<proteinExistence type="predicted"/>
<evidence type="ECO:0000259" key="4">
    <source>
        <dbReference type="Pfam" id="PF00501"/>
    </source>
</evidence>
<dbReference type="PANTHER" id="PTHR43272">
    <property type="entry name" value="LONG-CHAIN-FATTY-ACID--COA LIGASE"/>
    <property type="match status" value="1"/>
</dbReference>
<dbReference type="EC" id="6.2.1.3" evidence="3"/>
<dbReference type="GO" id="GO:0016020">
    <property type="term" value="C:membrane"/>
    <property type="evidence" value="ECO:0007669"/>
    <property type="project" value="TreeGrafter"/>
</dbReference>
<reference evidence="5" key="1">
    <citation type="submission" date="2019-03" db="EMBL/GenBank/DDBJ databases">
        <title>Improved annotation for the trematode Fasciola hepatica.</title>
        <authorList>
            <person name="Choi Y.-J."/>
            <person name="Martin J."/>
            <person name="Mitreva M."/>
        </authorList>
    </citation>
    <scope>NUCLEOTIDE SEQUENCE [LARGE SCALE GENOMIC DNA]</scope>
</reference>
<name>A0A4E0RQI9_FASHE</name>
<dbReference type="InterPro" id="IPR020845">
    <property type="entry name" value="AMP-binding_CS"/>
</dbReference>
<dbReference type="GO" id="GO:0004467">
    <property type="term" value="F:long-chain fatty acid-CoA ligase activity"/>
    <property type="evidence" value="ECO:0007669"/>
    <property type="project" value="UniProtKB-EC"/>
</dbReference>
<comment type="caution">
    <text evidence="5">The sequence shown here is derived from an EMBL/GenBank/DDBJ whole genome shotgun (WGS) entry which is preliminary data.</text>
</comment>
<dbReference type="Proteomes" id="UP000230066">
    <property type="component" value="Unassembled WGS sequence"/>
</dbReference>
<keyword evidence="6" id="KW-1185">Reference proteome</keyword>
<dbReference type="InterPro" id="IPR000873">
    <property type="entry name" value="AMP-dep_synth/lig_dom"/>
</dbReference>
<dbReference type="Gene3D" id="3.40.50.12780">
    <property type="entry name" value="N-terminal domain of ligase-like"/>
    <property type="match status" value="1"/>
</dbReference>
<evidence type="ECO:0000256" key="2">
    <source>
        <dbReference type="ARBA" id="ARBA00022832"/>
    </source>
</evidence>
<dbReference type="PROSITE" id="PS00455">
    <property type="entry name" value="AMP_BINDING"/>
    <property type="match status" value="1"/>
</dbReference>